<feature type="compositionally biased region" description="Polar residues" evidence="5">
    <location>
        <begin position="76"/>
        <end position="94"/>
    </location>
</feature>
<comment type="subcellular location">
    <subcellularLocation>
        <location evidence="1">Membrane</location>
        <topology evidence="1">Multi-pass membrane protein</topology>
    </subcellularLocation>
</comment>
<sequence length="203" mass="21927">MTTPNDNNPFRPTVGPRRQPQTPSAPSTPAFQAPPTTPTQPRFGAAGNGHGGSAPVQPRRRGSQAESPVGMPPTPQQNRPVPQQNHQPAPQQSYLPAPQPSHQPAPQAAGMMNQPQVKSDRSKVSALLLAFFLGGFGAHNFYLGYTTKAWWQLALSIFGVITSFFLIGIPIVMGVGIWVFVDFIMILLRSGSYGHDVDGRPLR</sequence>
<accession>A0A0X2NPE7</accession>
<reference evidence="9" key="1">
    <citation type="submission" date="2015-11" db="EMBL/GenBank/DDBJ databases">
        <authorList>
            <person name="Dugat-Bony E."/>
        </authorList>
    </citation>
    <scope>NUCLEOTIDE SEQUENCE [LARGE SCALE GENOMIC DNA]</scope>
    <source>
        <strain evidence="9">Mu292</strain>
    </source>
</reference>
<evidence type="ECO:0000256" key="6">
    <source>
        <dbReference type="SAM" id="Phobius"/>
    </source>
</evidence>
<dbReference type="Proteomes" id="UP000182498">
    <property type="component" value="Unassembled WGS sequence"/>
</dbReference>
<feature type="domain" description="TM2" evidence="7">
    <location>
        <begin position="120"/>
        <end position="169"/>
    </location>
</feature>
<keyword evidence="9" id="KW-1185">Reference proteome</keyword>
<evidence type="ECO:0000256" key="5">
    <source>
        <dbReference type="SAM" id="MobiDB-lite"/>
    </source>
</evidence>
<organism evidence="8 9">
    <name type="scientific">Corynebacterium variabile</name>
    <dbReference type="NCBI Taxonomy" id="1727"/>
    <lineage>
        <taxon>Bacteria</taxon>
        <taxon>Bacillati</taxon>
        <taxon>Actinomycetota</taxon>
        <taxon>Actinomycetes</taxon>
        <taxon>Mycobacteriales</taxon>
        <taxon>Corynebacteriaceae</taxon>
        <taxon>Corynebacterium</taxon>
    </lineage>
</organism>
<protein>
    <submittedName>
        <fullName evidence="8">Predicted membrane protein</fullName>
    </submittedName>
</protein>
<evidence type="ECO:0000256" key="1">
    <source>
        <dbReference type="ARBA" id="ARBA00004141"/>
    </source>
</evidence>
<evidence type="ECO:0000256" key="3">
    <source>
        <dbReference type="ARBA" id="ARBA00022989"/>
    </source>
</evidence>
<dbReference type="EMBL" id="FAUH01000013">
    <property type="protein sequence ID" value="CUU66610.1"/>
    <property type="molecule type" value="Genomic_DNA"/>
</dbReference>
<evidence type="ECO:0000256" key="2">
    <source>
        <dbReference type="ARBA" id="ARBA00022692"/>
    </source>
</evidence>
<feature type="compositionally biased region" description="Low complexity" evidence="5">
    <location>
        <begin position="22"/>
        <end position="34"/>
    </location>
</feature>
<feature type="compositionally biased region" description="Polar residues" evidence="5">
    <location>
        <begin position="1"/>
        <end position="10"/>
    </location>
</feature>
<evidence type="ECO:0000256" key="4">
    <source>
        <dbReference type="ARBA" id="ARBA00023136"/>
    </source>
</evidence>
<keyword evidence="4 6" id="KW-0472">Membrane</keyword>
<evidence type="ECO:0000259" key="7">
    <source>
        <dbReference type="Pfam" id="PF05154"/>
    </source>
</evidence>
<proteinExistence type="predicted"/>
<feature type="region of interest" description="Disordered" evidence="5">
    <location>
        <begin position="1"/>
        <end position="117"/>
    </location>
</feature>
<feature type="transmembrane region" description="Helical" evidence="6">
    <location>
        <begin position="124"/>
        <end position="143"/>
    </location>
</feature>
<dbReference type="AlphaFoldDB" id="A0A0X2NPE7"/>
<gene>
    <name evidence="8" type="ORF">CVAR292_01957</name>
</gene>
<dbReference type="GO" id="GO:0016020">
    <property type="term" value="C:membrane"/>
    <property type="evidence" value="ECO:0007669"/>
    <property type="project" value="UniProtKB-SubCell"/>
</dbReference>
<name>A0A0X2NPE7_9CORY</name>
<keyword evidence="2 6" id="KW-0812">Transmembrane</keyword>
<keyword evidence="3 6" id="KW-1133">Transmembrane helix</keyword>
<evidence type="ECO:0000313" key="8">
    <source>
        <dbReference type="EMBL" id="CUU66610.1"/>
    </source>
</evidence>
<dbReference type="Pfam" id="PF05154">
    <property type="entry name" value="TM2"/>
    <property type="match status" value="1"/>
</dbReference>
<feature type="transmembrane region" description="Helical" evidence="6">
    <location>
        <begin position="149"/>
        <end position="181"/>
    </location>
</feature>
<dbReference type="RefSeq" id="WP_255307722.1">
    <property type="nucleotide sequence ID" value="NZ_FAUH01000013.1"/>
</dbReference>
<evidence type="ECO:0000313" key="9">
    <source>
        <dbReference type="Proteomes" id="UP000182498"/>
    </source>
</evidence>
<dbReference type="InterPro" id="IPR007829">
    <property type="entry name" value="TM2"/>
</dbReference>